<name>A0ABY7GPP7_9GAMM</name>
<feature type="transmembrane region" description="Helical" evidence="1">
    <location>
        <begin position="300"/>
        <end position="321"/>
    </location>
</feature>
<dbReference type="Proteomes" id="UP001162780">
    <property type="component" value="Chromosome"/>
</dbReference>
<evidence type="ECO:0000313" key="4">
    <source>
        <dbReference type="Proteomes" id="UP001162780"/>
    </source>
</evidence>
<keyword evidence="2" id="KW-0732">Signal</keyword>
<evidence type="ECO:0000313" key="3">
    <source>
        <dbReference type="EMBL" id="WAR46471.1"/>
    </source>
</evidence>
<reference evidence="3" key="1">
    <citation type="submission" date="2022-11" db="EMBL/GenBank/DDBJ databases">
        <title>Methylomonas rapida sp. nov., Carotenoid-Producing Obligate Methanotrophs with High Growth Characteristics and Biotechnological Potential.</title>
        <authorList>
            <person name="Tikhonova E.N."/>
            <person name="Suleimanov R.Z."/>
            <person name="Miroshnikov K."/>
            <person name="Oshkin I.Y."/>
            <person name="Belova S.E."/>
            <person name="Danilova O.V."/>
            <person name="Ashikhmin A."/>
            <person name="Konopkin A."/>
            <person name="But S.Y."/>
            <person name="Khmelenina V.N."/>
            <person name="Kuznetsov N."/>
            <person name="Pimenov N.V."/>
            <person name="Dedysh S.N."/>
        </authorList>
    </citation>
    <scope>NUCLEOTIDE SEQUENCE</scope>
    <source>
        <strain evidence="3">MP1</strain>
    </source>
</reference>
<feature type="chain" id="PRO_5045897626" description="Secreted protein" evidence="2">
    <location>
        <begin position="29"/>
        <end position="330"/>
    </location>
</feature>
<sequence length="330" mass="33901">MKKNKLHRAVLAALGVSAMAAYSSQASAFGSIDIGTFTGSTISVDSTTPFKAFSDYKAQNQGWMHTARFFTLTIGDASEMASGKTYDVQLKMTGRGTLNLGDATAAAINNPSFAVWTAGTGAINTGQATSIGHGWNPTRGVQEIATDVNGDSTTVWTNETLGVAGILEGHQGWIGYVNSGPAYTLINQLDPQNGNLQTDTGAAVLDSVSNGGLNTSSLSWLTNPGASSTSFSNNYYRNGDNGPTIGSAPDFAMMILSGLKAGNYLIGLGGSCPGYPSDSAAAAACGKGNQFTFEVSAAPAAVPVPGAVWLFGSAMIGLLGIGRRKQNQQA</sequence>
<accession>A0ABY7GPP7</accession>
<keyword evidence="1" id="KW-0812">Transmembrane</keyword>
<keyword evidence="1" id="KW-1133">Transmembrane helix</keyword>
<gene>
    <name evidence="3" type="ORF">NM686_008135</name>
</gene>
<protein>
    <recommendedName>
        <fullName evidence="5">Secreted protein</fullName>
    </recommendedName>
</protein>
<dbReference type="RefSeq" id="WP_255187380.1">
    <property type="nucleotide sequence ID" value="NZ_CP113517.1"/>
</dbReference>
<keyword evidence="1" id="KW-0472">Membrane</keyword>
<organism evidence="3 4">
    <name type="scientific">Methylomonas rapida</name>
    <dbReference type="NCBI Taxonomy" id="2963939"/>
    <lineage>
        <taxon>Bacteria</taxon>
        <taxon>Pseudomonadati</taxon>
        <taxon>Pseudomonadota</taxon>
        <taxon>Gammaproteobacteria</taxon>
        <taxon>Methylococcales</taxon>
        <taxon>Methylococcaceae</taxon>
        <taxon>Methylomonas</taxon>
    </lineage>
</organism>
<dbReference type="EMBL" id="CP113517">
    <property type="protein sequence ID" value="WAR46471.1"/>
    <property type="molecule type" value="Genomic_DNA"/>
</dbReference>
<evidence type="ECO:0008006" key="5">
    <source>
        <dbReference type="Google" id="ProtNLM"/>
    </source>
</evidence>
<feature type="signal peptide" evidence="2">
    <location>
        <begin position="1"/>
        <end position="28"/>
    </location>
</feature>
<keyword evidence="4" id="KW-1185">Reference proteome</keyword>
<proteinExistence type="predicted"/>
<evidence type="ECO:0000256" key="1">
    <source>
        <dbReference type="SAM" id="Phobius"/>
    </source>
</evidence>
<evidence type="ECO:0000256" key="2">
    <source>
        <dbReference type="SAM" id="SignalP"/>
    </source>
</evidence>